<evidence type="ECO:0000256" key="1">
    <source>
        <dbReference type="SAM" id="Phobius"/>
    </source>
</evidence>
<keyword evidence="1" id="KW-0472">Membrane</keyword>
<protein>
    <submittedName>
        <fullName evidence="2">Uncharacterized protein</fullName>
    </submittedName>
</protein>
<name>A0A3B0PJT3_9BACT</name>
<evidence type="ECO:0000313" key="3">
    <source>
        <dbReference type="Proteomes" id="UP000257559"/>
    </source>
</evidence>
<keyword evidence="1" id="KW-1133">Transmembrane helix</keyword>
<organism evidence="2 3">
    <name type="scientific">Mycoplasmopsis edwardii</name>
    <dbReference type="NCBI Taxonomy" id="53558"/>
    <lineage>
        <taxon>Bacteria</taxon>
        <taxon>Bacillati</taxon>
        <taxon>Mycoplasmatota</taxon>
        <taxon>Mycoplasmoidales</taxon>
        <taxon>Metamycoplasmataceae</taxon>
        <taxon>Mycoplasmopsis</taxon>
    </lineage>
</organism>
<evidence type="ECO:0000313" key="2">
    <source>
        <dbReference type="EMBL" id="SYV97042.1"/>
    </source>
</evidence>
<dbReference type="AlphaFoldDB" id="A0A3B0PJT3"/>
<reference evidence="3" key="1">
    <citation type="submission" date="2018-06" db="EMBL/GenBank/DDBJ databases">
        <authorList>
            <consortium name="Pathogen Informatics"/>
        </authorList>
    </citation>
    <scope>NUCLEOTIDE SEQUENCE [LARGE SCALE GENOMIC DNA]</scope>
    <source>
        <strain evidence="3">NCTC10132</strain>
    </source>
</reference>
<keyword evidence="3" id="KW-1185">Reference proteome</keyword>
<accession>A0A3B0PJT3</accession>
<proteinExistence type="predicted"/>
<feature type="non-terminal residue" evidence="2">
    <location>
        <position position="107"/>
    </location>
</feature>
<sequence>MFELKLKLQKFLIAKKLRRNQETVSSQVTEKNLLNIAFSVILKLLLLSFFGLVIIFPFIFMINISLMTDDESEALKRSFQFASDFTVGKTYFVQAEGGSGGFDIRPW</sequence>
<dbReference type="Proteomes" id="UP000257559">
    <property type="component" value="Chromosome"/>
</dbReference>
<keyword evidence="1" id="KW-0812">Transmembrane</keyword>
<gene>
    <name evidence="2" type="ORF">NCTC10132_00397</name>
</gene>
<dbReference type="EMBL" id="LS991951">
    <property type="protein sequence ID" value="SYV97042.1"/>
    <property type="molecule type" value="Genomic_DNA"/>
</dbReference>
<dbReference type="KEGG" id="medw:NCTC10132_00397"/>
<feature type="transmembrane region" description="Helical" evidence="1">
    <location>
        <begin position="36"/>
        <end position="60"/>
    </location>
</feature>